<evidence type="ECO:0000313" key="2">
    <source>
        <dbReference type="EMBL" id="PPS04227.1"/>
    </source>
</evidence>
<gene>
    <name evidence="2" type="ORF">GOBAR_AA16438</name>
</gene>
<dbReference type="AlphaFoldDB" id="A0A2P5XLM4"/>
<dbReference type="OrthoDB" id="1923650at2759"/>
<sequence length="307" mass="35588">MLSKFILIIETHFQNTETALKNQKALIQGLETQIGQLSKLISEQPQGSLPRNTESNPREHLNAISTQDTEGFITPEPEIQQDNAMNKGREEELPRTKTTEIVCYYNEENKDVHEERRLWREELDEWREHKPSTHDKPKLHKTSPIPLLINFSEGESSQVRHFQGTLCRHQEEIRSRSYPQRDVGDRVLPRCVLQLKFGTQSLNFHKLRRRSYFRYYVHDPSPQVMMMNNDDPGTIHFRLGGLVRSMSVPEFGVALGLYTDEFLEEEDMNALPRNNHISPSLCWKALAPLSSTYNPSRSKASDLPHSL</sequence>
<evidence type="ECO:0000313" key="3">
    <source>
        <dbReference type="Proteomes" id="UP000239757"/>
    </source>
</evidence>
<keyword evidence="1" id="KW-0175">Coiled coil</keyword>
<dbReference type="Proteomes" id="UP000239757">
    <property type="component" value="Unassembled WGS sequence"/>
</dbReference>
<evidence type="ECO:0000256" key="1">
    <source>
        <dbReference type="SAM" id="Coils"/>
    </source>
</evidence>
<organism evidence="2 3">
    <name type="scientific">Gossypium barbadense</name>
    <name type="common">Sea Island cotton</name>
    <name type="synonym">Hibiscus barbadensis</name>
    <dbReference type="NCBI Taxonomy" id="3634"/>
    <lineage>
        <taxon>Eukaryota</taxon>
        <taxon>Viridiplantae</taxon>
        <taxon>Streptophyta</taxon>
        <taxon>Embryophyta</taxon>
        <taxon>Tracheophyta</taxon>
        <taxon>Spermatophyta</taxon>
        <taxon>Magnoliopsida</taxon>
        <taxon>eudicotyledons</taxon>
        <taxon>Gunneridae</taxon>
        <taxon>Pentapetalae</taxon>
        <taxon>rosids</taxon>
        <taxon>malvids</taxon>
        <taxon>Malvales</taxon>
        <taxon>Malvaceae</taxon>
        <taxon>Malvoideae</taxon>
        <taxon>Gossypium</taxon>
    </lineage>
</organism>
<protein>
    <submittedName>
        <fullName evidence="2">Uncharacterized protein</fullName>
    </submittedName>
</protein>
<name>A0A2P5XLM4_GOSBA</name>
<dbReference type="EMBL" id="KZ664633">
    <property type="protein sequence ID" value="PPS04227.1"/>
    <property type="molecule type" value="Genomic_DNA"/>
</dbReference>
<reference evidence="2 3" key="1">
    <citation type="submission" date="2015-01" db="EMBL/GenBank/DDBJ databases">
        <title>Genome of allotetraploid Gossypium barbadense reveals genomic plasticity and fiber elongation in cotton evolution.</title>
        <authorList>
            <person name="Chen X."/>
            <person name="Liu X."/>
            <person name="Zhao B."/>
            <person name="Zheng H."/>
            <person name="Hu Y."/>
            <person name="Lu G."/>
            <person name="Yang C."/>
            <person name="Chen J."/>
            <person name="Shan C."/>
            <person name="Zhang L."/>
            <person name="Zhou Y."/>
            <person name="Wang L."/>
            <person name="Guo W."/>
            <person name="Bai Y."/>
            <person name="Ruan J."/>
            <person name="Shangguan X."/>
            <person name="Mao Y."/>
            <person name="Jiang J."/>
            <person name="Zhu Y."/>
            <person name="Lei J."/>
            <person name="Kang H."/>
            <person name="Chen S."/>
            <person name="He X."/>
            <person name="Wang R."/>
            <person name="Wang Y."/>
            <person name="Chen J."/>
            <person name="Wang L."/>
            <person name="Yu S."/>
            <person name="Wang B."/>
            <person name="Wei J."/>
            <person name="Song S."/>
            <person name="Lu X."/>
            <person name="Gao Z."/>
            <person name="Gu W."/>
            <person name="Deng X."/>
            <person name="Ma D."/>
            <person name="Wang S."/>
            <person name="Liang W."/>
            <person name="Fang L."/>
            <person name="Cai C."/>
            <person name="Zhu X."/>
            <person name="Zhou B."/>
            <person name="Zhang Y."/>
            <person name="Chen Z."/>
            <person name="Xu S."/>
            <person name="Zhu R."/>
            <person name="Wang S."/>
            <person name="Zhang T."/>
            <person name="Zhao G."/>
        </authorList>
    </citation>
    <scope>NUCLEOTIDE SEQUENCE [LARGE SCALE GENOMIC DNA]</scope>
    <source>
        <strain evidence="3">cv. Xinhai21</strain>
        <tissue evidence="2">Leaf</tissue>
    </source>
</reference>
<proteinExistence type="predicted"/>
<accession>A0A2P5XLM4</accession>
<feature type="coiled-coil region" evidence="1">
    <location>
        <begin position="13"/>
        <end position="40"/>
    </location>
</feature>